<gene>
    <name evidence="1" type="ORF">GCM10009126_08940</name>
</gene>
<dbReference type="EMBL" id="BAAAFO010000001">
    <property type="protein sequence ID" value="GAA0245506.1"/>
    <property type="molecule type" value="Genomic_DNA"/>
</dbReference>
<proteinExistence type="predicted"/>
<accession>A0ABP3DWW0</accession>
<keyword evidence="2" id="KW-1185">Reference proteome</keyword>
<dbReference type="SUPFAM" id="SSF82714">
    <property type="entry name" value="Multidrug efflux transporter AcrB TolC docking domain, DN and DC subdomains"/>
    <property type="match status" value="1"/>
</dbReference>
<dbReference type="RefSeq" id="WP_343880568.1">
    <property type="nucleotide sequence ID" value="NZ_BAAAFO010000001.1"/>
</dbReference>
<reference evidence="2" key="1">
    <citation type="journal article" date="2019" name="Int. J. Syst. Evol. Microbiol.">
        <title>The Global Catalogue of Microorganisms (GCM) 10K type strain sequencing project: providing services to taxonomists for standard genome sequencing and annotation.</title>
        <authorList>
            <consortium name="The Broad Institute Genomics Platform"/>
            <consortium name="The Broad Institute Genome Sequencing Center for Infectious Disease"/>
            <person name="Wu L."/>
            <person name="Ma J."/>
        </authorList>
    </citation>
    <scope>NUCLEOTIDE SEQUENCE [LARGE SCALE GENOMIC DNA]</scope>
    <source>
        <strain evidence="2">JCM 16242</strain>
    </source>
</reference>
<dbReference type="InterPro" id="IPR027463">
    <property type="entry name" value="AcrB_DN_DC_subdom"/>
</dbReference>
<organism evidence="1 2">
    <name type="scientific">Rhodanobacter caeni</name>
    <dbReference type="NCBI Taxonomy" id="657654"/>
    <lineage>
        <taxon>Bacteria</taxon>
        <taxon>Pseudomonadati</taxon>
        <taxon>Pseudomonadota</taxon>
        <taxon>Gammaproteobacteria</taxon>
        <taxon>Lysobacterales</taxon>
        <taxon>Rhodanobacteraceae</taxon>
        <taxon>Rhodanobacter</taxon>
    </lineage>
</organism>
<evidence type="ECO:0000313" key="1">
    <source>
        <dbReference type="EMBL" id="GAA0245506.1"/>
    </source>
</evidence>
<name>A0ABP3DWW0_9GAMM</name>
<dbReference type="Proteomes" id="UP001500657">
    <property type="component" value="Unassembled WGS sequence"/>
</dbReference>
<comment type="caution">
    <text evidence="1">The sequence shown here is derived from an EMBL/GenBank/DDBJ whole genome shotgun (WGS) entry which is preliminary data.</text>
</comment>
<evidence type="ECO:0000313" key="2">
    <source>
        <dbReference type="Proteomes" id="UP001500657"/>
    </source>
</evidence>
<protein>
    <submittedName>
        <fullName evidence="1">Uncharacterized protein</fullName>
    </submittedName>
</protein>
<sequence length="85" mass="9259">MNHVENAMALSGRKVAIASPDAPFPFIARSPVLAGEIRIKVDRDALARYGLNAEDVLAVVKNGIGGGEFFQRKPSARWPPWWSVA</sequence>